<keyword evidence="2" id="KW-0812">Transmembrane</keyword>
<dbReference type="OrthoDB" id="6421121at2759"/>
<proteinExistence type="predicted"/>
<reference evidence="4" key="1">
    <citation type="submission" date="2020-07" db="EMBL/GenBank/DDBJ databases">
        <title>Multicomponent nature underlies the extraordinary mechanical properties of spider dragline silk.</title>
        <authorList>
            <person name="Kono N."/>
            <person name="Nakamura H."/>
            <person name="Mori M."/>
            <person name="Yoshida Y."/>
            <person name="Ohtoshi R."/>
            <person name="Malay A.D."/>
            <person name="Moran D.A.P."/>
            <person name="Tomita M."/>
            <person name="Numata K."/>
            <person name="Arakawa K."/>
        </authorList>
    </citation>
    <scope>NUCLEOTIDE SEQUENCE</scope>
</reference>
<feature type="region of interest" description="Disordered" evidence="1">
    <location>
        <begin position="22"/>
        <end position="86"/>
    </location>
</feature>
<gene>
    <name evidence="4" type="primary">AVEN_60010_1</name>
    <name evidence="4" type="ORF">TNCT_350211</name>
</gene>
<evidence type="ECO:0000256" key="2">
    <source>
        <dbReference type="SAM" id="Phobius"/>
    </source>
</evidence>
<keyword evidence="2" id="KW-1133">Transmembrane helix</keyword>
<dbReference type="EMBL" id="BMAO01021549">
    <property type="protein sequence ID" value="GFQ75347.1"/>
    <property type="molecule type" value="Genomic_DNA"/>
</dbReference>
<evidence type="ECO:0000313" key="4">
    <source>
        <dbReference type="EMBL" id="GFQ75347.1"/>
    </source>
</evidence>
<accession>A0A8X6HJ39</accession>
<name>A0A8X6HJ39_TRICU</name>
<feature type="chain" id="PRO_5036475006" evidence="3">
    <location>
        <begin position="21"/>
        <end position="305"/>
    </location>
</feature>
<dbReference type="Proteomes" id="UP000887116">
    <property type="component" value="Unassembled WGS sequence"/>
</dbReference>
<sequence length="305" mass="33892">MEAYIFVISVFLLTAGITLGKQDNGNSLESGNSSTRNSRKYDNFFNPVNFPDKSTPTEDTSKPVYSDAGSDVAKPSRGDEQDPGFKVYKGYDKPSSFDQKYYPAINSYKGYPYYPKGGFDNTEDGGIAFPTEEQLMEMMMMMNAMNKLQISPKKEEQGFLAKLMMDPKTYMLAAIVPLVIMVASFLPMLANYMMSGPSMPSVVTTIANSKMARAVRDSDLAERVLEHLIEFESKVLDGDECIQKAICEIALSQGGLENMRAVAHITKRIGKEEWLKNWGAKELVTALETSNCDSVCVKKVSTKQQ</sequence>
<protein>
    <submittedName>
        <fullName evidence="4">Uncharacterized protein</fullName>
    </submittedName>
</protein>
<comment type="caution">
    <text evidence="4">The sequence shown here is derived from an EMBL/GenBank/DDBJ whole genome shotgun (WGS) entry which is preliminary data.</text>
</comment>
<keyword evidence="3" id="KW-0732">Signal</keyword>
<dbReference type="AlphaFoldDB" id="A0A8X6HJ39"/>
<evidence type="ECO:0000313" key="5">
    <source>
        <dbReference type="Proteomes" id="UP000887116"/>
    </source>
</evidence>
<feature type="signal peptide" evidence="3">
    <location>
        <begin position="1"/>
        <end position="20"/>
    </location>
</feature>
<keyword evidence="5" id="KW-1185">Reference proteome</keyword>
<feature type="compositionally biased region" description="Polar residues" evidence="1">
    <location>
        <begin position="22"/>
        <end position="36"/>
    </location>
</feature>
<feature type="transmembrane region" description="Helical" evidence="2">
    <location>
        <begin position="170"/>
        <end position="190"/>
    </location>
</feature>
<evidence type="ECO:0000256" key="1">
    <source>
        <dbReference type="SAM" id="MobiDB-lite"/>
    </source>
</evidence>
<keyword evidence="2" id="KW-0472">Membrane</keyword>
<organism evidence="4 5">
    <name type="scientific">Trichonephila clavata</name>
    <name type="common">Joro spider</name>
    <name type="synonym">Nephila clavata</name>
    <dbReference type="NCBI Taxonomy" id="2740835"/>
    <lineage>
        <taxon>Eukaryota</taxon>
        <taxon>Metazoa</taxon>
        <taxon>Ecdysozoa</taxon>
        <taxon>Arthropoda</taxon>
        <taxon>Chelicerata</taxon>
        <taxon>Arachnida</taxon>
        <taxon>Araneae</taxon>
        <taxon>Araneomorphae</taxon>
        <taxon>Entelegynae</taxon>
        <taxon>Araneoidea</taxon>
        <taxon>Nephilidae</taxon>
        <taxon>Trichonephila</taxon>
    </lineage>
</organism>
<evidence type="ECO:0000256" key="3">
    <source>
        <dbReference type="SAM" id="SignalP"/>
    </source>
</evidence>